<dbReference type="EMBL" id="BAABFA010000024">
    <property type="protein sequence ID" value="GAA4470426.1"/>
    <property type="molecule type" value="Genomic_DNA"/>
</dbReference>
<dbReference type="RefSeq" id="WP_345085530.1">
    <property type="nucleotide sequence ID" value="NZ_BAABFA010000024.1"/>
</dbReference>
<keyword evidence="3" id="KW-1185">Reference proteome</keyword>
<dbReference type="Gene3D" id="1.20.120.450">
    <property type="entry name" value="dinb family like domain"/>
    <property type="match status" value="1"/>
</dbReference>
<dbReference type="Pfam" id="PF12867">
    <property type="entry name" value="DinB_2"/>
    <property type="match status" value="1"/>
</dbReference>
<dbReference type="Proteomes" id="UP001500067">
    <property type="component" value="Unassembled WGS sequence"/>
</dbReference>
<dbReference type="SUPFAM" id="SSF109854">
    <property type="entry name" value="DinB/YfiT-like putative metalloenzymes"/>
    <property type="match status" value="1"/>
</dbReference>
<evidence type="ECO:0000313" key="3">
    <source>
        <dbReference type="Proteomes" id="UP001500067"/>
    </source>
</evidence>
<evidence type="ECO:0000313" key="2">
    <source>
        <dbReference type="EMBL" id="GAA4470426.1"/>
    </source>
</evidence>
<gene>
    <name evidence="2" type="ORF">GCM10023093_31690</name>
</gene>
<dbReference type="InterPro" id="IPR024775">
    <property type="entry name" value="DinB-like"/>
</dbReference>
<reference evidence="3" key="1">
    <citation type="journal article" date="2019" name="Int. J. Syst. Evol. Microbiol.">
        <title>The Global Catalogue of Microorganisms (GCM) 10K type strain sequencing project: providing services to taxonomists for standard genome sequencing and annotation.</title>
        <authorList>
            <consortium name="The Broad Institute Genomics Platform"/>
            <consortium name="The Broad Institute Genome Sequencing Center for Infectious Disease"/>
            <person name="Wu L."/>
            <person name="Ma J."/>
        </authorList>
    </citation>
    <scope>NUCLEOTIDE SEQUENCE [LARGE SCALE GENOMIC DNA]</scope>
    <source>
        <strain evidence="3">JCM 32105</strain>
    </source>
</reference>
<proteinExistence type="predicted"/>
<name>A0ABP8NNX0_9BACT</name>
<accession>A0ABP8NNX0</accession>
<protein>
    <recommendedName>
        <fullName evidence="1">DinB-like domain-containing protein</fullName>
    </recommendedName>
</protein>
<organism evidence="2 3">
    <name type="scientific">Nemorincola caseinilytica</name>
    <dbReference type="NCBI Taxonomy" id="2054315"/>
    <lineage>
        <taxon>Bacteria</taxon>
        <taxon>Pseudomonadati</taxon>
        <taxon>Bacteroidota</taxon>
        <taxon>Chitinophagia</taxon>
        <taxon>Chitinophagales</taxon>
        <taxon>Chitinophagaceae</taxon>
        <taxon>Nemorincola</taxon>
    </lineage>
</organism>
<evidence type="ECO:0000259" key="1">
    <source>
        <dbReference type="Pfam" id="PF12867"/>
    </source>
</evidence>
<feature type="domain" description="DinB-like" evidence="1">
    <location>
        <begin position="36"/>
        <end position="131"/>
    </location>
</feature>
<sequence>MKEHIISLLRYNDTANHTLLHTILQLPHRDEALRLFSHLISAQDKWMNRITNAAPDSQYQWYGPVYDADRIGGEWERSINAWKELISDTGETDLRQYIYFHRPADGRKMMLPLADLFLQINYHSMHHRAQINKLISAQGLPLPATDFIFTVLREAPAPDSV</sequence>
<dbReference type="InterPro" id="IPR034660">
    <property type="entry name" value="DinB/YfiT-like"/>
</dbReference>
<comment type="caution">
    <text evidence="2">The sequence shown here is derived from an EMBL/GenBank/DDBJ whole genome shotgun (WGS) entry which is preliminary data.</text>
</comment>